<dbReference type="InterPro" id="IPR045508">
    <property type="entry name" value="DUF6482"/>
</dbReference>
<dbReference type="Pfam" id="PF20090">
    <property type="entry name" value="DUF6482"/>
    <property type="match status" value="1"/>
</dbReference>
<keyword evidence="2" id="KW-1185">Reference proteome</keyword>
<gene>
    <name evidence="1" type="ORF">NLF92_08765</name>
</gene>
<sequence>MKYPYHLLQKDSDVISYLEVQSFEVNVYLVKITINNESGFVYDKKDSIMRFHSSQHIRDMFTEFTVEKSVMVHDSPYDEMIGNPPKQSDAMAMPFSMEQPY</sequence>
<organism evidence="1 2">
    <name type="scientific">Opacimonas viscosa</name>
    <dbReference type="NCBI Taxonomy" id="2961944"/>
    <lineage>
        <taxon>Bacteria</taxon>
        <taxon>Pseudomonadati</taxon>
        <taxon>Pseudomonadota</taxon>
        <taxon>Gammaproteobacteria</taxon>
        <taxon>Alteromonadales</taxon>
        <taxon>Alteromonadaceae</taxon>
        <taxon>Opacimonas</taxon>
    </lineage>
</organism>
<protein>
    <submittedName>
        <fullName evidence="1">DUF6482 family protein</fullName>
    </submittedName>
</protein>
<reference evidence="1" key="1">
    <citation type="submission" date="2022-07" db="EMBL/GenBank/DDBJ databases">
        <title>Characterization of the Novel Bacterium Alteromonas immobilis LMIT006 and Alteromonas gregis LMIT007.</title>
        <authorList>
            <person name="Lin X."/>
        </authorList>
    </citation>
    <scope>NUCLEOTIDE SEQUENCE</scope>
    <source>
        <strain evidence="1">LMIT007</strain>
    </source>
</reference>
<accession>A0AA41X2X6</accession>
<evidence type="ECO:0000313" key="1">
    <source>
        <dbReference type="EMBL" id="MCP3429033.1"/>
    </source>
</evidence>
<dbReference type="AlphaFoldDB" id="A0AA41X2X6"/>
<name>A0AA41X2X6_9ALTE</name>
<proteinExistence type="predicted"/>
<dbReference type="EMBL" id="JANATA010000014">
    <property type="protein sequence ID" value="MCP3429033.1"/>
    <property type="molecule type" value="Genomic_DNA"/>
</dbReference>
<evidence type="ECO:0000313" key="2">
    <source>
        <dbReference type="Proteomes" id="UP001165413"/>
    </source>
</evidence>
<comment type="caution">
    <text evidence="1">The sequence shown here is derived from an EMBL/GenBank/DDBJ whole genome shotgun (WGS) entry which is preliminary data.</text>
</comment>
<dbReference type="RefSeq" id="WP_254100925.1">
    <property type="nucleotide sequence ID" value="NZ_JANATA010000014.1"/>
</dbReference>
<dbReference type="Proteomes" id="UP001165413">
    <property type="component" value="Unassembled WGS sequence"/>
</dbReference>